<dbReference type="Gene3D" id="3.40.50.300">
    <property type="entry name" value="P-loop containing nucleotide triphosphate hydrolases"/>
    <property type="match status" value="1"/>
</dbReference>
<evidence type="ECO:0000313" key="3">
    <source>
        <dbReference type="EMBL" id="KHN24166.1"/>
    </source>
</evidence>
<dbReference type="Proteomes" id="UP000053555">
    <property type="component" value="Unassembled WGS sequence"/>
</dbReference>
<dbReference type="AlphaFoldDB" id="A0A0B2QRC4"/>
<evidence type="ECO:0000259" key="2">
    <source>
        <dbReference type="Pfam" id="PF00931"/>
    </source>
</evidence>
<gene>
    <name evidence="3" type="ORF">glysoja_034824</name>
</gene>
<accession>A0A0B2QRC4</accession>
<dbReference type="Gene3D" id="3.80.10.10">
    <property type="entry name" value="Ribonuclease Inhibitor"/>
    <property type="match status" value="1"/>
</dbReference>
<protein>
    <submittedName>
        <fullName evidence="3">Putative disease resistance protein RGA4</fullName>
    </submittedName>
</protein>
<dbReference type="Pfam" id="PF00931">
    <property type="entry name" value="NB-ARC"/>
    <property type="match status" value="1"/>
</dbReference>
<evidence type="ECO:0000256" key="1">
    <source>
        <dbReference type="ARBA" id="ARBA00022821"/>
    </source>
</evidence>
<dbReference type="SUPFAM" id="SSF52047">
    <property type="entry name" value="RNI-like"/>
    <property type="match status" value="1"/>
</dbReference>
<dbReference type="GO" id="GO:0043531">
    <property type="term" value="F:ADP binding"/>
    <property type="evidence" value="ECO:0007669"/>
    <property type="project" value="InterPro"/>
</dbReference>
<dbReference type="PRINTS" id="PR00364">
    <property type="entry name" value="DISEASERSIST"/>
</dbReference>
<keyword evidence="1" id="KW-0611">Plant defense</keyword>
<dbReference type="SUPFAM" id="SSF52540">
    <property type="entry name" value="P-loop containing nucleoside triphosphate hydrolases"/>
    <property type="match status" value="1"/>
</dbReference>
<name>A0A0B2QRC4_GLYSO</name>
<dbReference type="InterPro" id="IPR032675">
    <property type="entry name" value="LRR_dom_sf"/>
</dbReference>
<dbReference type="InterPro" id="IPR002182">
    <property type="entry name" value="NB-ARC"/>
</dbReference>
<sequence length="423" mass="48041">MTHSYVTDSDVTGREQDKGEIIKLLNQQDPNDDCNSLYVIPIVGMEGLGKSTLAKFVFNDKRIHECFPLKMWVCVSEDFDIKQLVIKIINSANDSAFLADAPDPQLNFNILDIEQLQKQLRNKLAGADGSKIPVTTHNHFVASMMGTVPSHILEGLFLEDSLWHLVKWAFKEKEEEEKYPHLINIGKEIVKKCRGIPFSVRTLLFSKFEANEWEYVRNNEVWNFPPEKMTFYQHFKLQSLAYLIMELEALSKGLKSLISLYNFGITTKQAVLPENKIANLSSLQYLTIECCDKVESLFLGVELPILKALDLVNLSHWLQGSVNTLVSLMLDNCDNLEVLPDWLPKLTCLKVLISQIVPSCSLFHMASIASVPLNTWKLQIVLSYAENTSHELESVGTKYHTSKRLGLLNGISERRVSGRGRRI</sequence>
<dbReference type="InterPro" id="IPR027417">
    <property type="entry name" value="P-loop_NTPase"/>
</dbReference>
<dbReference type="EMBL" id="KN655680">
    <property type="protein sequence ID" value="KHN24166.1"/>
    <property type="molecule type" value="Genomic_DNA"/>
</dbReference>
<dbReference type="PANTHER" id="PTHR36766">
    <property type="entry name" value="PLANT BROAD-SPECTRUM MILDEW RESISTANCE PROTEIN RPW8"/>
    <property type="match status" value="1"/>
</dbReference>
<feature type="domain" description="NB-ARC" evidence="2">
    <location>
        <begin position="15"/>
        <end position="95"/>
    </location>
</feature>
<reference evidence="3" key="1">
    <citation type="submission" date="2014-07" db="EMBL/GenBank/DDBJ databases">
        <title>Identification of a novel salt tolerance gene in wild soybean by whole-genome sequencing.</title>
        <authorList>
            <person name="Lam H.-M."/>
            <person name="Qi X."/>
            <person name="Li M.-W."/>
            <person name="Liu X."/>
            <person name="Xie M."/>
            <person name="Ni M."/>
            <person name="Xu X."/>
        </authorList>
    </citation>
    <scope>NUCLEOTIDE SEQUENCE [LARGE SCALE GENOMIC DNA]</scope>
    <source>
        <tissue evidence="3">Root</tissue>
    </source>
</reference>
<organism evidence="3">
    <name type="scientific">Glycine soja</name>
    <name type="common">Wild soybean</name>
    <dbReference type="NCBI Taxonomy" id="3848"/>
    <lineage>
        <taxon>Eukaryota</taxon>
        <taxon>Viridiplantae</taxon>
        <taxon>Streptophyta</taxon>
        <taxon>Embryophyta</taxon>
        <taxon>Tracheophyta</taxon>
        <taxon>Spermatophyta</taxon>
        <taxon>Magnoliopsida</taxon>
        <taxon>eudicotyledons</taxon>
        <taxon>Gunneridae</taxon>
        <taxon>Pentapetalae</taxon>
        <taxon>rosids</taxon>
        <taxon>fabids</taxon>
        <taxon>Fabales</taxon>
        <taxon>Fabaceae</taxon>
        <taxon>Papilionoideae</taxon>
        <taxon>50 kb inversion clade</taxon>
        <taxon>NPAAA clade</taxon>
        <taxon>indigoferoid/millettioid clade</taxon>
        <taxon>Phaseoleae</taxon>
        <taxon>Glycine</taxon>
        <taxon>Glycine subgen. Soja</taxon>
    </lineage>
</organism>
<dbReference type="PANTHER" id="PTHR36766:SF61">
    <property type="entry name" value="NB-ARC DOMAIN DISEASE RESISTANCE PROTEIN"/>
    <property type="match status" value="1"/>
</dbReference>
<dbReference type="GO" id="GO:0006952">
    <property type="term" value="P:defense response"/>
    <property type="evidence" value="ECO:0007669"/>
    <property type="project" value="UniProtKB-KW"/>
</dbReference>
<proteinExistence type="predicted"/>